<name>A0A915J7Y8_ROMCU</name>
<dbReference type="GO" id="GO:0003723">
    <property type="term" value="F:RNA binding"/>
    <property type="evidence" value="ECO:0007669"/>
    <property type="project" value="UniProtKB-KW"/>
</dbReference>
<feature type="compositionally biased region" description="Basic and acidic residues" evidence="2">
    <location>
        <begin position="456"/>
        <end position="469"/>
    </location>
</feature>
<dbReference type="PANTHER" id="PTHR48029:SF1">
    <property type="entry name" value="NUCLEOLAR PROTEIN 8"/>
    <property type="match status" value="1"/>
</dbReference>
<feature type="compositionally biased region" description="Basic residues" evidence="2">
    <location>
        <begin position="470"/>
        <end position="486"/>
    </location>
</feature>
<dbReference type="WBParaSite" id="nRc.2.0.1.t21863-RA">
    <property type="protein sequence ID" value="nRc.2.0.1.t21863-RA"/>
    <property type="gene ID" value="nRc.2.0.1.g21863"/>
</dbReference>
<evidence type="ECO:0000313" key="3">
    <source>
        <dbReference type="Proteomes" id="UP000887565"/>
    </source>
</evidence>
<sequence length="486" mass="56936">MKNQAKKELRLQEANEKRLLAIKNLRNRSISQQKLISESLKSLDAPRNKVVRFESSDEETDSRNAFNFGVAVNVKKPFNQLFSDDESDQKHDLNHADTDPKFAVSQKYSGSAGQKLLAQQSKISGDSRFKMDAKFLVDYEQNEEKATMERKNIIEAIGSDNDFDQERGQQLNILERVLGKTIKSQRRPKNEEQFDLDDNLETHKSQKKSKNPFMVRFDPDNPTHYKYKKSSDKNGINEVENLQIDKKNLRLADELLEHLDLGDESRKLTKQEKIRIAESAYEVDQQFLNRLKNRSMEKNDEVSYEKGFSLLAALGRKDIGIPSTSDDGTKSVKVNDDKVERKIPEWKRSLLNPRIRRKSNSSSSSEQEDLRENDSKIEEEKIKRNSNLDNSVLERTLFFVFDDEKVLAESDKFHCAQKEEDIRKKWSRIRPFLVKAYKKKHKDLIRNLRKMKNKQPRTEQDEKQQNVESRRKRSQKGPQRRNRLQC</sequence>
<evidence type="ECO:0000256" key="1">
    <source>
        <dbReference type="ARBA" id="ARBA00022884"/>
    </source>
</evidence>
<dbReference type="Proteomes" id="UP000887565">
    <property type="component" value="Unplaced"/>
</dbReference>
<dbReference type="AlphaFoldDB" id="A0A915J7Y8"/>
<proteinExistence type="predicted"/>
<reference evidence="4" key="1">
    <citation type="submission" date="2022-11" db="UniProtKB">
        <authorList>
            <consortium name="WormBaseParasite"/>
        </authorList>
    </citation>
    <scope>IDENTIFICATION</scope>
</reference>
<protein>
    <submittedName>
        <fullName evidence="4">Nucleolar protein 8</fullName>
    </submittedName>
</protein>
<keyword evidence="3" id="KW-1185">Reference proteome</keyword>
<feature type="region of interest" description="Disordered" evidence="2">
    <location>
        <begin position="354"/>
        <end position="375"/>
    </location>
</feature>
<keyword evidence="1" id="KW-0694">RNA-binding</keyword>
<dbReference type="PANTHER" id="PTHR48029">
    <property type="entry name" value="NUCLEOLAR PROTEIN 8"/>
    <property type="match status" value="1"/>
</dbReference>
<feature type="region of interest" description="Disordered" evidence="2">
    <location>
        <begin position="184"/>
        <end position="221"/>
    </location>
</feature>
<organism evidence="3 4">
    <name type="scientific">Romanomermis culicivorax</name>
    <name type="common">Nematode worm</name>
    <dbReference type="NCBI Taxonomy" id="13658"/>
    <lineage>
        <taxon>Eukaryota</taxon>
        <taxon>Metazoa</taxon>
        <taxon>Ecdysozoa</taxon>
        <taxon>Nematoda</taxon>
        <taxon>Enoplea</taxon>
        <taxon>Dorylaimia</taxon>
        <taxon>Mermithida</taxon>
        <taxon>Mermithoidea</taxon>
        <taxon>Mermithidae</taxon>
        <taxon>Romanomermis</taxon>
    </lineage>
</organism>
<feature type="region of interest" description="Disordered" evidence="2">
    <location>
        <begin position="447"/>
        <end position="486"/>
    </location>
</feature>
<evidence type="ECO:0000313" key="4">
    <source>
        <dbReference type="WBParaSite" id="nRc.2.0.1.t21863-RA"/>
    </source>
</evidence>
<dbReference type="OMA" id="CNDSAKN"/>
<evidence type="ECO:0000256" key="2">
    <source>
        <dbReference type="SAM" id="MobiDB-lite"/>
    </source>
</evidence>
<accession>A0A915J7Y8</accession>